<feature type="signal peptide" evidence="2">
    <location>
        <begin position="1"/>
        <end position="22"/>
    </location>
</feature>
<feature type="region of interest" description="Disordered" evidence="1">
    <location>
        <begin position="97"/>
        <end position="146"/>
    </location>
</feature>
<feature type="compositionally biased region" description="Low complexity" evidence="1">
    <location>
        <begin position="40"/>
        <end position="57"/>
    </location>
</feature>
<keyword evidence="2" id="KW-0732">Signal</keyword>
<dbReference type="EMBL" id="MBAD02002499">
    <property type="protein sequence ID" value="RLN47102.1"/>
    <property type="molecule type" value="Genomic_DNA"/>
</dbReference>
<feature type="region of interest" description="Disordered" evidence="1">
    <location>
        <begin position="170"/>
        <end position="191"/>
    </location>
</feature>
<accession>A0A3R7K3K2</accession>
<gene>
    <name evidence="3" type="ORF">BBJ29_008837</name>
</gene>
<reference evidence="3 4" key="1">
    <citation type="submission" date="2018-07" db="EMBL/GenBank/DDBJ databases">
        <title>Genome sequencing of oomycete isolates from Chile give support for New Zealand origin for Phytophthora kernoviae and make available the first Nothophytophthora sp. genome.</title>
        <authorList>
            <person name="Studholme D.J."/>
            <person name="Sanfuentes E."/>
            <person name="Panda P."/>
            <person name="Hill R."/>
            <person name="Sambles C."/>
            <person name="Grant M."/>
            <person name="Williams N.M."/>
            <person name="Mcdougal R.L."/>
        </authorList>
    </citation>
    <scope>NUCLEOTIDE SEQUENCE [LARGE SCALE GENOMIC DNA]</scope>
    <source>
        <strain evidence="3">Chile7</strain>
    </source>
</reference>
<feature type="chain" id="PRO_5018612323" description="RxLR effector protein" evidence="2">
    <location>
        <begin position="23"/>
        <end position="408"/>
    </location>
</feature>
<name>A0A3R7K3K2_9STRA</name>
<feature type="compositionally biased region" description="Acidic residues" evidence="1">
    <location>
        <begin position="357"/>
        <end position="370"/>
    </location>
</feature>
<evidence type="ECO:0000313" key="3">
    <source>
        <dbReference type="EMBL" id="RLN47102.1"/>
    </source>
</evidence>
<evidence type="ECO:0008006" key="5">
    <source>
        <dbReference type="Google" id="ProtNLM"/>
    </source>
</evidence>
<evidence type="ECO:0000256" key="1">
    <source>
        <dbReference type="SAM" id="MobiDB-lite"/>
    </source>
</evidence>
<feature type="compositionally biased region" description="Low complexity" evidence="1">
    <location>
        <begin position="134"/>
        <end position="146"/>
    </location>
</feature>
<feature type="region of interest" description="Disordered" evidence="1">
    <location>
        <begin position="35"/>
        <end position="58"/>
    </location>
</feature>
<organism evidence="3 4">
    <name type="scientific">Phytophthora kernoviae</name>
    <dbReference type="NCBI Taxonomy" id="325452"/>
    <lineage>
        <taxon>Eukaryota</taxon>
        <taxon>Sar</taxon>
        <taxon>Stramenopiles</taxon>
        <taxon>Oomycota</taxon>
        <taxon>Peronosporomycetes</taxon>
        <taxon>Peronosporales</taxon>
        <taxon>Peronosporaceae</taxon>
        <taxon>Phytophthora</taxon>
    </lineage>
</organism>
<sequence>MKASVIVTLVAAAVGMCGSVQAVNLRQHDTSRTLTTAEVSDGGSSDISTDASDSATSERFLEDIVDDSSFMTEGNSDDSSDEGSVTRILIETEITTGGSSVVDGGEDKNKISLSTDSSNNGSGDRFLEADFETGSDSSSSLDSFGSNEDDIKSRFLVEAEANVDGFVSIDASEDNSDSSGSSGDSDNDVYQSGTVKPALIDDYTDGSEGSLHRGKQSVRITWQYIFELYSSQKLSTLAIMTKLNVILSIVAVAVAITSLDTVNAAGLRANRFLSSTDASTSDSTDGDRFLFEVDSSESDEGSDFVDSARFLQEVEGSESTDGSDGSEGARFLSEVEGSESTDGSDGSEDARFLSEVEGSESTEDDSSESVDGDRFLMAAEGSDGSEGSDDARFLSEVDGSEDSDSGSA</sequence>
<feature type="region of interest" description="Disordered" evidence="1">
    <location>
        <begin position="314"/>
        <end position="408"/>
    </location>
</feature>
<feature type="compositionally biased region" description="Polar residues" evidence="1">
    <location>
        <begin position="111"/>
        <end position="122"/>
    </location>
</feature>
<proteinExistence type="predicted"/>
<evidence type="ECO:0000256" key="2">
    <source>
        <dbReference type="SAM" id="SignalP"/>
    </source>
</evidence>
<dbReference type="AlphaFoldDB" id="A0A3R7K3K2"/>
<protein>
    <recommendedName>
        <fullName evidence="5">RxLR effector protein</fullName>
    </recommendedName>
</protein>
<feature type="compositionally biased region" description="Acidic residues" evidence="1">
    <location>
        <begin position="398"/>
        <end position="408"/>
    </location>
</feature>
<dbReference type="Proteomes" id="UP000284657">
    <property type="component" value="Unassembled WGS sequence"/>
</dbReference>
<comment type="caution">
    <text evidence="3">The sequence shown here is derived from an EMBL/GenBank/DDBJ whole genome shotgun (WGS) entry which is preliminary data.</text>
</comment>
<evidence type="ECO:0000313" key="4">
    <source>
        <dbReference type="Proteomes" id="UP000284657"/>
    </source>
</evidence>
<feature type="compositionally biased region" description="Low complexity" evidence="1">
    <location>
        <begin position="314"/>
        <end position="344"/>
    </location>
</feature>